<dbReference type="VEuPathDB" id="VectorBase:BGLB022332"/>
<dbReference type="EnsemblMetazoa" id="BGLB022332-RA">
    <property type="protein sequence ID" value="BGLB022332-PA"/>
    <property type="gene ID" value="BGLB022332"/>
</dbReference>
<evidence type="ECO:0000313" key="3">
    <source>
        <dbReference type="EnsemblMetazoa" id="BGLB022332-PA"/>
    </source>
</evidence>
<dbReference type="AlphaFoldDB" id="A0A2C9KQ68"/>
<keyword evidence="2" id="KW-0472">Membrane</keyword>
<evidence type="ECO:0000313" key="4">
    <source>
        <dbReference type="Proteomes" id="UP000076420"/>
    </source>
</evidence>
<dbReference type="VEuPathDB" id="VectorBase:BGLAX_050035"/>
<organism evidence="3 4">
    <name type="scientific">Biomphalaria glabrata</name>
    <name type="common">Bloodfluke planorb</name>
    <name type="synonym">Freshwater snail</name>
    <dbReference type="NCBI Taxonomy" id="6526"/>
    <lineage>
        <taxon>Eukaryota</taxon>
        <taxon>Metazoa</taxon>
        <taxon>Spiralia</taxon>
        <taxon>Lophotrochozoa</taxon>
        <taxon>Mollusca</taxon>
        <taxon>Gastropoda</taxon>
        <taxon>Heterobranchia</taxon>
        <taxon>Euthyneura</taxon>
        <taxon>Panpulmonata</taxon>
        <taxon>Hygrophila</taxon>
        <taxon>Lymnaeoidea</taxon>
        <taxon>Planorbidae</taxon>
        <taxon>Biomphalaria</taxon>
    </lineage>
</organism>
<proteinExistence type="predicted"/>
<keyword evidence="2" id="KW-0812">Transmembrane</keyword>
<name>A0A2C9KQ68_BIOGL</name>
<dbReference type="Proteomes" id="UP000076420">
    <property type="component" value="Unassembled WGS sequence"/>
</dbReference>
<feature type="compositionally biased region" description="Polar residues" evidence="1">
    <location>
        <begin position="73"/>
        <end position="83"/>
    </location>
</feature>
<protein>
    <submittedName>
        <fullName evidence="3">Uncharacterized protein</fullName>
    </submittedName>
</protein>
<accession>A0A2C9KQ68</accession>
<reference evidence="3" key="1">
    <citation type="submission" date="2020-05" db="UniProtKB">
        <authorList>
            <consortium name="EnsemblMetazoa"/>
        </authorList>
    </citation>
    <scope>IDENTIFICATION</scope>
    <source>
        <strain evidence="3">BB02</strain>
    </source>
</reference>
<evidence type="ECO:0000256" key="1">
    <source>
        <dbReference type="SAM" id="MobiDB-lite"/>
    </source>
</evidence>
<feature type="compositionally biased region" description="Polar residues" evidence="1">
    <location>
        <begin position="48"/>
        <end position="62"/>
    </location>
</feature>
<feature type="transmembrane region" description="Helical" evidence="2">
    <location>
        <begin position="12"/>
        <end position="30"/>
    </location>
</feature>
<keyword evidence="2" id="KW-1133">Transmembrane helix</keyword>
<gene>
    <name evidence="3" type="primary">106050965</name>
</gene>
<sequence>MAVLAGHMVPIHLAWIMKALFPIGSFLIYLHGQRSTVYTTDLPMYTKPASSRGASSHPSNVYDTPDDYRGSNGYDNQAFQGPSNYRGGHQQFDRVSAPRKY</sequence>
<evidence type="ECO:0000256" key="2">
    <source>
        <dbReference type="SAM" id="Phobius"/>
    </source>
</evidence>
<dbReference type="KEGG" id="bgt:106050965"/>
<feature type="region of interest" description="Disordered" evidence="1">
    <location>
        <begin position="48"/>
        <end position="101"/>
    </location>
</feature>